<protein>
    <submittedName>
        <fullName evidence="3">Uncharacterized protein</fullName>
    </submittedName>
</protein>
<gene>
    <name evidence="3" type="ORF">CAUJ_LOCUS1862</name>
</gene>
<keyword evidence="2" id="KW-0732">Signal</keyword>
<comment type="caution">
    <text evidence="3">The sequence shown here is derived from an EMBL/GenBank/DDBJ whole genome shotgun (WGS) entry which is preliminary data.</text>
</comment>
<reference evidence="3" key="1">
    <citation type="submission" date="2020-10" db="EMBL/GenBank/DDBJ databases">
        <authorList>
            <person name="Kikuchi T."/>
        </authorList>
    </citation>
    <scope>NUCLEOTIDE SEQUENCE</scope>
    <source>
        <strain evidence="3">NKZ352</strain>
    </source>
</reference>
<feature type="signal peptide" evidence="2">
    <location>
        <begin position="1"/>
        <end position="22"/>
    </location>
</feature>
<proteinExistence type="predicted"/>
<keyword evidence="1" id="KW-1133">Transmembrane helix</keyword>
<accession>A0A8S1GTJ0</accession>
<sequence length="110" mass="12500">MQIKVFLSVLLVLIGLFSTNEAQRISKNEIKRLPHPPCRETKDCEGGVTVIFLPLLVILIGLLTPVGAEFSKKPSVARKYYMFYECRSDKDCARKCKKNGYCEEMTWVPG</sequence>
<keyword evidence="1" id="KW-0472">Membrane</keyword>
<feature type="transmembrane region" description="Helical" evidence="1">
    <location>
        <begin position="46"/>
        <end position="68"/>
    </location>
</feature>
<dbReference type="Proteomes" id="UP000835052">
    <property type="component" value="Unassembled WGS sequence"/>
</dbReference>
<name>A0A8S1GTJ0_9PELO</name>
<keyword evidence="1" id="KW-0812">Transmembrane</keyword>
<feature type="chain" id="PRO_5035766672" evidence="2">
    <location>
        <begin position="23"/>
        <end position="110"/>
    </location>
</feature>
<organism evidence="3 4">
    <name type="scientific">Caenorhabditis auriculariae</name>
    <dbReference type="NCBI Taxonomy" id="2777116"/>
    <lineage>
        <taxon>Eukaryota</taxon>
        <taxon>Metazoa</taxon>
        <taxon>Ecdysozoa</taxon>
        <taxon>Nematoda</taxon>
        <taxon>Chromadorea</taxon>
        <taxon>Rhabditida</taxon>
        <taxon>Rhabditina</taxon>
        <taxon>Rhabditomorpha</taxon>
        <taxon>Rhabditoidea</taxon>
        <taxon>Rhabditidae</taxon>
        <taxon>Peloderinae</taxon>
        <taxon>Caenorhabditis</taxon>
    </lineage>
</organism>
<evidence type="ECO:0000313" key="4">
    <source>
        <dbReference type="Proteomes" id="UP000835052"/>
    </source>
</evidence>
<evidence type="ECO:0000313" key="3">
    <source>
        <dbReference type="EMBL" id="CAD6185943.1"/>
    </source>
</evidence>
<dbReference type="EMBL" id="CAJGYM010000003">
    <property type="protein sequence ID" value="CAD6185943.1"/>
    <property type="molecule type" value="Genomic_DNA"/>
</dbReference>
<evidence type="ECO:0000256" key="1">
    <source>
        <dbReference type="SAM" id="Phobius"/>
    </source>
</evidence>
<evidence type="ECO:0000256" key="2">
    <source>
        <dbReference type="SAM" id="SignalP"/>
    </source>
</evidence>
<keyword evidence="4" id="KW-1185">Reference proteome</keyword>
<dbReference type="AlphaFoldDB" id="A0A8S1GTJ0"/>